<dbReference type="AlphaFoldDB" id="A0A915HLF8"/>
<evidence type="ECO:0000256" key="1">
    <source>
        <dbReference type="ARBA" id="ARBA00023125"/>
    </source>
</evidence>
<evidence type="ECO:0000259" key="2">
    <source>
        <dbReference type="Pfam" id="PF16900"/>
    </source>
</evidence>
<feature type="domain" description="Replication protein A OB" evidence="2">
    <location>
        <begin position="212"/>
        <end position="296"/>
    </location>
</feature>
<protein>
    <submittedName>
        <fullName evidence="4">Replication protein A OB domain-containing protein</fullName>
    </submittedName>
</protein>
<dbReference type="InterPro" id="IPR012340">
    <property type="entry name" value="NA-bd_OB-fold"/>
</dbReference>
<dbReference type="Gene3D" id="2.40.50.140">
    <property type="entry name" value="Nucleic acid-binding proteins"/>
    <property type="match status" value="2"/>
</dbReference>
<dbReference type="GO" id="GO:0003677">
    <property type="term" value="F:DNA binding"/>
    <property type="evidence" value="ECO:0007669"/>
    <property type="project" value="UniProtKB-KW"/>
</dbReference>
<proteinExistence type="predicted"/>
<dbReference type="WBParaSite" id="nRc.2.0.1.t02504-RA">
    <property type="protein sequence ID" value="nRc.2.0.1.t02504-RA"/>
    <property type="gene ID" value="nRc.2.0.1.g02504"/>
</dbReference>
<dbReference type="InterPro" id="IPR031657">
    <property type="entry name" value="REPA_OB_2"/>
</dbReference>
<evidence type="ECO:0000313" key="3">
    <source>
        <dbReference type="Proteomes" id="UP000887565"/>
    </source>
</evidence>
<evidence type="ECO:0000313" key="4">
    <source>
        <dbReference type="WBParaSite" id="nRc.2.0.1.t02504-RA"/>
    </source>
</evidence>
<name>A0A915HLF8_ROMCU</name>
<organism evidence="3 4">
    <name type="scientific">Romanomermis culicivorax</name>
    <name type="common">Nematode worm</name>
    <dbReference type="NCBI Taxonomy" id="13658"/>
    <lineage>
        <taxon>Eukaryota</taxon>
        <taxon>Metazoa</taxon>
        <taxon>Ecdysozoa</taxon>
        <taxon>Nematoda</taxon>
        <taxon>Enoplea</taxon>
        <taxon>Dorylaimia</taxon>
        <taxon>Mermithida</taxon>
        <taxon>Mermithoidea</taxon>
        <taxon>Mermithidae</taxon>
        <taxon>Romanomermis</taxon>
    </lineage>
</organism>
<keyword evidence="1" id="KW-0238">DNA-binding</keyword>
<dbReference type="Pfam" id="PF16900">
    <property type="entry name" value="REPA_OB_2"/>
    <property type="match status" value="1"/>
</dbReference>
<dbReference type="SUPFAM" id="SSF50249">
    <property type="entry name" value="Nucleic acid-binding proteins"/>
    <property type="match status" value="1"/>
</dbReference>
<reference evidence="4" key="1">
    <citation type="submission" date="2022-11" db="UniProtKB">
        <authorList>
            <consortium name="WormBaseParasite"/>
        </authorList>
    </citation>
    <scope>IDENTIFICATION</scope>
</reference>
<sequence length="327" mass="38428">MQFRNITINARSIKFGPCNKEKCCSVFTPIVYKKFSLYKDFLADLCRDYDQISQFANFIFSLIFIYQYLKMASKHCKEDDAFGNATIRELMPGVPNSPPLKMRLMWKGKSSRPSRIDSLVDYYRRFKFMDENRDEIFAVAYGRQICNDLGECLKIRRVYKISNYKVEGSSRRYSSIATEVSLVFSPDIEIVWMKNALAFPQKMLYNFVKFDRLDALQNDDVVDLVGVVLGMGEYKKCLDSVPPYRKLDLILCDDTSRRQKVTLWGKHAKKYNDKQLDNEKLTILTMKGVKAKIFNRVNYTNRNFSFIEITFNLNEEAEMRFNQKLEE</sequence>
<accession>A0A915HLF8</accession>
<keyword evidence="3" id="KW-1185">Reference proteome</keyword>
<dbReference type="Proteomes" id="UP000887565">
    <property type="component" value="Unplaced"/>
</dbReference>